<evidence type="ECO:0000256" key="6">
    <source>
        <dbReference type="SAM" id="Phobius"/>
    </source>
</evidence>
<comment type="similarity">
    <text evidence="2">Belongs to the EamA transporter family.</text>
</comment>
<protein>
    <recommendedName>
        <fullName evidence="7">EamA domain-containing protein</fullName>
    </recommendedName>
</protein>
<feature type="transmembrane region" description="Helical" evidence="6">
    <location>
        <begin position="129"/>
        <end position="146"/>
    </location>
</feature>
<feature type="transmembrane region" description="Helical" evidence="6">
    <location>
        <begin position="223"/>
        <end position="242"/>
    </location>
</feature>
<proteinExistence type="inferred from homology"/>
<dbReference type="EMBL" id="AQPH01000012">
    <property type="protein sequence ID" value="EPY02598.1"/>
    <property type="molecule type" value="Genomic_DNA"/>
</dbReference>
<keyword evidence="4 6" id="KW-1133">Transmembrane helix</keyword>
<dbReference type="PANTHER" id="PTHR32322:SF2">
    <property type="entry name" value="EAMA DOMAIN-CONTAINING PROTEIN"/>
    <property type="match status" value="1"/>
</dbReference>
<evidence type="ECO:0000313" key="8">
    <source>
        <dbReference type="EMBL" id="EPY02598.1"/>
    </source>
</evidence>
<reference evidence="8 9" key="1">
    <citation type="submission" date="2013-04" db="EMBL/GenBank/DDBJ databases">
        <authorList>
            <person name="Kuznetsov B."/>
            <person name="Ivanovsky R."/>
        </authorList>
    </citation>
    <scope>NUCLEOTIDE SEQUENCE [LARGE SCALE GENOMIC DNA]</scope>
    <source>
        <strain evidence="8 9">MGU-K5</strain>
    </source>
</reference>
<dbReference type="InterPro" id="IPR000620">
    <property type="entry name" value="EamA_dom"/>
</dbReference>
<dbReference type="Pfam" id="PF00892">
    <property type="entry name" value="EamA"/>
    <property type="match status" value="2"/>
</dbReference>
<sequence length="300" mass="33499">MERGLSKTQITGLLLLIPPPLFWAGNFIIGRAMRGEVPPMTLSLWRWVIAFLCLLPLAWRPMRRDWPVYWAYRWLVLRLAVVGVVAFNSIVYLGLQWTAAENGLLLNSFIPILILLFGAMFYGQSLHRWQVIGLILSFAGVLTIILHGDWTRLARLDFSIGDLVVFSAMVSWAFYTLWQRKVPPQLDRIGLMGIQIAVAIPILFVLYLGERLLGHVPHWSPEAYAALGYIGVFPSVIAYLLYTIGVARVGAVRAGMFIHLMPVFGVGLAVAFLGETVQPYHLVGITAILVGIWSTSRKGG</sequence>
<dbReference type="STRING" id="1316936.K678_05266"/>
<dbReference type="OrthoDB" id="9806889at2"/>
<evidence type="ECO:0000256" key="5">
    <source>
        <dbReference type="ARBA" id="ARBA00023136"/>
    </source>
</evidence>
<evidence type="ECO:0000256" key="4">
    <source>
        <dbReference type="ARBA" id="ARBA00022989"/>
    </source>
</evidence>
<dbReference type="eggNOG" id="COG0697">
    <property type="taxonomic scope" value="Bacteria"/>
</dbReference>
<dbReference type="InterPro" id="IPR050638">
    <property type="entry name" value="AA-Vitamin_Transporters"/>
</dbReference>
<feature type="transmembrane region" description="Helical" evidence="6">
    <location>
        <begin position="71"/>
        <end position="92"/>
    </location>
</feature>
<name>S9SEZ2_MAGFU</name>
<dbReference type="AlphaFoldDB" id="S9SEZ2"/>
<feature type="transmembrane region" description="Helical" evidence="6">
    <location>
        <begin position="279"/>
        <end position="296"/>
    </location>
</feature>
<feature type="transmembrane region" description="Helical" evidence="6">
    <location>
        <begin position="254"/>
        <end position="273"/>
    </location>
</feature>
<keyword evidence="3 6" id="KW-0812">Transmembrane</keyword>
<feature type="domain" description="EamA" evidence="7">
    <location>
        <begin position="160"/>
        <end position="295"/>
    </location>
</feature>
<evidence type="ECO:0000256" key="3">
    <source>
        <dbReference type="ARBA" id="ARBA00022692"/>
    </source>
</evidence>
<dbReference type="SUPFAM" id="SSF103481">
    <property type="entry name" value="Multidrug resistance efflux transporter EmrE"/>
    <property type="match status" value="2"/>
</dbReference>
<comment type="subcellular location">
    <subcellularLocation>
        <location evidence="1">Membrane</location>
        <topology evidence="1">Multi-pass membrane protein</topology>
    </subcellularLocation>
</comment>
<keyword evidence="5 6" id="KW-0472">Membrane</keyword>
<feature type="transmembrane region" description="Helical" evidence="6">
    <location>
        <begin position="12"/>
        <end position="30"/>
    </location>
</feature>
<dbReference type="PANTHER" id="PTHR32322">
    <property type="entry name" value="INNER MEMBRANE TRANSPORTER"/>
    <property type="match status" value="1"/>
</dbReference>
<evidence type="ECO:0000256" key="1">
    <source>
        <dbReference type="ARBA" id="ARBA00004141"/>
    </source>
</evidence>
<dbReference type="RefSeq" id="WP_021131417.1">
    <property type="nucleotide sequence ID" value="NZ_AQPH01000012.1"/>
</dbReference>
<feature type="transmembrane region" description="Helical" evidence="6">
    <location>
        <begin position="104"/>
        <end position="122"/>
    </location>
</feature>
<dbReference type="GO" id="GO:0016020">
    <property type="term" value="C:membrane"/>
    <property type="evidence" value="ECO:0007669"/>
    <property type="project" value="UniProtKB-SubCell"/>
</dbReference>
<evidence type="ECO:0000256" key="2">
    <source>
        <dbReference type="ARBA" id="ARBA00007362"/>
    </source>
</evidence>
<evidence type="ECO:0000259" key="7">
    <source>
        <dbReference type="Pfam" id="PF00892"/>
    </source>
</evidence>
<feature type="domain" description="EamA" evidence="7">
    <location>
        <begin position="11"/>
        <end position="145"/>
    </location>
</feature>
<comment type="caution">
    <text evidence="8">The sequence shown here is derived from an EMBL/GenBank/DDBJ whole genome shotgun (WGS) entry which is preliminary data.</text>
</comment>
<dbReference type="Proteomes" id="UP000015350">
    <property type="component" value="Unassembled WGS sequence"/>
</dbReference>
<evidence type="ECO:0000313" key="9">
    <source>
        <dbReference type="Proteomes" id="UP000015350"/>
    </source>
</evidence>
<feature type="transmembrane region" description="Helical" evidence="6">
    <location>
        <begin position="42"/>
        <end position="59"/>
    </location>
</feature>
<organism evidence="8 9">
    <name type="scientific">Magnetospirillum fulvum MGU-K5</name>
    <dbReference type="NCBI Taxonomy" id="1316936"/>
    <lineage>
        <taxon>Bacteria</taxon>
        <taxon>Pseudomonadati</taxon>
        <taxon>Pseudomonadota</taxon>
        <taxon>Alphaproteobacteria</taxon>
        <taxon>Rhodospirillales</taxon>
        <taxon>Rhodospirillaceae</taxon>
        <taxon>Magnetospirillum</taxon>
    </lineage>
</organism>
<feature type="transmembrane region" description="Helical" evidence="6">
    <location>
        <begin position="189"/>
        <end position="208"/>
    </location>
</feature>
<dbReference type="InterPro" id="IPR037185">
    <property type="entry name" value="EmrE-like"/>
</dbReference>
<accession>S9SEZ2</accession>
<gene>
    <name evidence="8" type="ORF">K678_05266</name>
</gene>